<gene>
    <name evidence="4" type="ORF">SAMN02982931_02715</name>
</gene>
<dbReference type="CDD" id="cd05233">
    <property type="entry name" value="SDR_c"/>
    <property type="match status" value="1"/>
</dbReference>
<accession>A0A1G6CT30</accession>
<organism evidence="4 5">
    <name type="scientific">Bauldia litoralis</name>
    <dbReference type="NCBI Taxonomy" id="665467"/>
    <lineage>
        <taxon>Bacteria</taxon>
        <taxon>Pseudomonadati</taxon>
        <taxon>Pseudomonadota</taxon>
        <taxon>Alphaproteobacteria</taxon>
        <taxon>Hyphomicrobiales</taxon>
        <taxon>Kaistiaceae</taxon>
        <taxon>Bauldia</taxon>
    </lineage>
</organism>
<dbReference type="SUPFAM" id="SSF51735">
    <property type="entry name" value="NAD(P)-binding Rossmann-fold domains"/>
    <property type="match status" value="1"/>
</dbReference>
<protein>
    <submittedName>
        <fullName evidence="4">NADP-dependent 3-hydroxy acid dehydrogenase YdfG</fullName>
    </submittedName>
</protein>
<dbReference type="FunFam" id="3.40.50.720:FF:000084">
    <property type="entry name" value="Short-chain dehydrogenase reductase"/>
    <property type="match status" value="1"/>
</dbReference>
<dbReference type="InterPro" id="IPR002347">
    <property type="entry name" value="SDR_fam"/>
</dbReference>
<dbReference type="OrthoDB" id="9793825at2"/>
<evidence type="ECO:0000313" key="5">
    <source>
        <dbReference type="Proteomes" id="UP000199071"/>
    </source>
</evidence>
<dbReference type="Proteomes" id="UP000199071">
    <property type="component" value="Unassembled WGS sequence"/>
</dbReference>
<dbReference type="InterPro" id="IPR036291">
    <property type="entry name" value="NAD(P)-bd_dom_sf"/>
</dbReference>
<dbReference type="PRINTS" id="PR00080">
    <property type="entry name" value="SDRFAMILY"/>
</dbReference>
<evidence type="ECO:0000256" key="2">
    <source>
        <dbReference type="ARBA" id="ARBA00023002"/>
    </source>
</evidence>
<evidence type="ECO:0000256" key="1">
    <source>
        <dbReference type="ARBA" id="ARBA00006484"/>
    </source>
</evidence>
<comment type="similarity">
    <text evidence="1 3">Belongs to the short-chain dehydrogenases/reductases (SDR) family.</text>
</comment>
<dbReference type="PANTHER" id="PTHR43669:SF3">
    <property type="entry name" value="ALCOHOL DEHYDROGENASE, PUTATIVE (AFU_ORTHOLOGUE AFUA_3G03445)-RELATED"/>
    <property type="match status" value="1"/>
</dbReference>
<dbReference type="PRINTS" id="PR00081">
    <property type="entry name" value="GDHRDH"/>
</dbReference>
<proteinExistence type="inferred from homology"/>
<dbReference type="Pfam" id="PF00106">
    <property type="entry name" value="adh_short"/>
    <property type="match status" value="1"/>
</dbReference>
<dbReference type="EMBL" id="FMXQ01000005">
    <property type="protein sequence ID" value="SDB36038.1"/>
    <property type="molecule type" value="Genomic_DNA"/>
</dbReference>
<reference evidence="4 5" key="1">
    <citation type="submission" date="2016-10" db="EMBL/GenBank/DDBJ databases">
        <authorList>
            <person name="de Groot N.N."/>
        </authorList>
    </citation>
    <scope>NUCLEOTIDE SEQUENCE [LARGE SCALE GENOMIC DNA]</scope>
    <source>
        <strain evidence="4 5">ATCC 35022</strain>
    </source>
</reference>
<name>A0A1G6CT30_9HYPH</name>
<dbReference type="Gene3D" id="3.40.50.720">
    <property type="entry name" value="NAD(P)-binding Rossmann-like Domain"/>
    <property type="match status" value="1"/>
</dbReference>
<keyword evidence="2" id="KW-0560">Oxidoreductase</keyword>
<evidence type="ECO:0000313" key="4">
    <source>
        <dbReference type="EMBL" id="SDB36038.1"/>
    </source>
</evidence>
<keyword evidence="5" id="KW-1185">Reference proteome</keyword>
<dbReference type="GO" id="GO:0016491">
    <property type="term" value="F:oxidoreductase activity"/>
    <property type="evidence" value="ECO:0007669"/>
    <property type="project" value="UniProtKB-KW"/>
</dbReference>
<dbReference type="STRING" id="665467.SAMN02982931_02715"/>
<dbReference type="AlphaFoldDB" id="A0A1G6CT30"/>
<evidence type="ECO:0000256" key="3">
    <source>
        <dbReference type="RuleBase" id="RU000363"/>
    </source>
</evidence>
<sequence>MTLDGEIALVTGASRGIGAEIARALGRAGAAVAVTARRQAAAETVADGIVAEGGKAMALACDVGDQASIATAVAEVTERLGAPTILINNAGVIDPLGDFHAIDIADWSTNLTVNLTGPAVAAQAVLPTMLAAGRGTIVNISSGVAQFPVAGWGAYCVAKAGLMMLGQVLDAEYGDRGIRVFGLAPGLVDTDMQGTIRAAGVGPTAGMTREQLTPPEEPADAVVFLCGAGGDAFTGLELDLRDADFRAALGLDPTGG</sequence>
<dbReference type="RefSeq" id="WP_090876977.1">
    <property type="nucleotide sequence ID" value="NZ_FMXQ01000005.1"/>
</dbReference>
<dbReference type="PANTHER" id="PTHR43669">
    <property type="entry name" value="5-KETO-D-GLUCONATE 5-REDUCTASE"/>
    <property type="match status" value="1"/>
</dbReference>